<evidence type="ECO:0000256" key="8">
    <source>
        <dbReference type="ARBA" id="ARBA00022842"/>
    </source>
</evidence>
<comment type="caution">
    <text evidence="11">The sequence shown here is derived from an EMBL/GenBank/DDBJ whole genome shotgun (WGS) entry which is preliminary data.</text>
</comment>
<evidence type="ECO:0000256" key="10">
    <source>
        <dbReference type="ARBA" id="ARBA00048540"/>
    </source>
</evidence>
<evidence type="ECO:0000256" key="2">
    <source>
        <dbReference type="ARBA" id="ARBA00011955"/>
    </source>
</evidence>
<proteinExistence type="predicted"/>
<keyword evidence="5 11" id="KW-0808">Transferase</keyword>
<dbReference type="EC" id="2.7.1.180" evidence="2"/>
<evidence type="ECO:0000256" key="9">
    <source>
        <dbReference type="ARBA" id="ARBA00031306"/>
    </source>
</evidence>
<keyword evidence="12" id="KW-1185">Reference proteome</keyword>
<evidence type="ECO:0000256" key="5">
    <source>
        <dbReference type="ARBA" id="ARBA00022679"/>
    </source>
</evidence>
<evidence type="ECO:0000313" key="11">
    <source>
        <dbReference type="EMBL" id="NHZ63055.1"/>
    </source>
</evidence>
<dbReference type="InterPro" id="IPR003374">
    <property type="entry name" value="ApbE-like_sf"/>
</dbReference>
<evidence type="ECO:0000256" key="4">
    <source>
        <dbReference type="ARBA" id="ARBA00022630"/>
    </source>
</evidence>
<evidence type="ECO:0000256" key="1">
    <source>
        <dbReference type="ARBA" id="ARBA00001946"/>
    </source>
</evidence>
<reference evidence="11 12" key="1">
    <citation type="submission" date="2019-10" db="EMBL/GenBank/DDBJ databases">
        <title>Taxonomy of Antarctic Massilia spp.: description of Massilia rubra sp. nov., Massilia aquatica sp. nov., Massilia mucilaginosa sp. nov., Massilia frigida sp. nov. isolated from streams, lakes and regoliths.</title>
        <authorList>
            <person name="Holochova P."/>
            <person name="Sedlacek I."/>
            <person name="Kralova S."/>
            <person name="Maslanova I."/>
            <person name="Busse H.-J."/>
            <person name="Stankova E."/>
            <person name="Vrbovska V."/>
            <person name="Kovarovic V."/>
            <person name="Bartak M."/>
            <person name="Svec P."/>
            <person name="Pantucek R."/>
        </authorList>
    </citation>
    <scope>NUCLEOTIDE SEQUENCE [LARGE SCALE GENOMIC DNA]</scope>
    <source>
        <strain evidence="11 12">CCM 8694</strain>
    </source>
</reference>
<dbReference type="RefSeq" id="WP_222852981.1">
    <property type="nucleotide sequence ID" value="NZ_WHJF01000026.1"/>
</dbReference>
<dbReference type="PANTHER" id="PTHR30040">
    <property type="entry name" value="THIAMINE BIOSYNTHESIS LIPOPROTEIN APBE"/>
    <property type="match status" value="1"/>
</dbReference>
<evidence type="ECO:0000256" key="3">
    <source>
        <dbReference type="ARBA" id="ARBA00016337"/>
    </source>
</evidence>
<evidence type="ECO:0000256" key="6">
    <source>
        <dbReference type="ARBA" id="ARBA00022723"/>
    </source>
</evidence>
<keyword evidence="7" id="KW-0274">FAD</keyword>
<dbReference type="PANTHER" id="PTHR30040:SF2">
    <property type="entry name" value="FAD:PROTEIN FMN TRANSFERASE"/>
    <property type="match status" value="1"/>
</dbReference>
<dbReference type="EMBL" id="WHJF01000026">
    <property type="protein sequence ID" value="NHZ63055.1"/>
    <property type="molecule type" value="Genomic_DNA"/>
</dbReference>
<dbReference type="Gene3D" id="3.10.520.10">
    <property type="entry name" value="ApbE-like domains"/>
    <property type="match status" value="1"/>
</dbReference>
<dbReference type="GO" id="GO:0016740">
    <property type="term" value="F:transferase activity"/>
    <property type="evidence" value="ECO:0007669"/>
    <property type="project" value="UniProtKB-KW"/>
</dbReference>
<name>A0ABX0MR28_9BURK</name>
<accession>A0ABX0MR28</accession>
<keyword evidence="4" id="KW-0285">Flavoprotein</keyword>
<gene>
    <name evidence="11" type="ORF">F1735_12175</name>
</gene>
<evidence type="ECO:0000256" key="7">
    <source>
        <dbReference type="ARBA" id="ARBA00022827"/>
    </source>
</evidence>
<dbReference type="Pfam" id="PF02424">
    <property type="entry name" value="ApbE"/>
    <property type="match status" value="1"/>
</dbReference>
<keyword evidence="8" id="KW-0460">Magnesium</keyword>
<sequence length="277" mass="28506">MADARRMRPLLGTYVEVGARGAAAQEAMRAAFACIETAQALWSFHERDSELSRLNLAQGRPIALSASTLRLLRTARAMMRASGGLFDCTVGGALVACGALPDHGGVPALARGSAADIETGPGWARLGRPLRLTLDGIAKGYAVDLAVRALRRAGAEAGWVNAGGDVRVFGALVLPMQRREFDGSMRPLGGLRDAAMASSRAGAPAYDEDPQAAAFPAHIVAPPHALPASGIWTVLARSAWRADALTKVAANAAPSTRAALVRALGGALIDPAAGACA</sequence>
<dbReference type="Proteomes" id="UP000610594">
    <property type="component" value="Unassembled WGS sequence"/>
</dbReference>
<comment type="cofactor">
    <cofactor evidence="1">
        <name>Mg(2+)</name>
        <dbReference type="ChEBI" id="CHEBI:18420"/>
    </cofactor>
</comment>
<keyword evidence="6" id="KW-0479">Metal-binding</keyword>
<dbReference type="InterPro" id="IPR024932">
    <property type="entry name" value="ApbE"/>
</dbReference>
<comment type="catalytic activity">
    <reaction evidence="10">
        <text>L-threonyl-[protein] + FAD = FMN-L-threonyl-[protein] + AMP + H(+)</text>
        <dbReference type="Rhea" id="RHEA:36847"/>
        <dbReference type="Rhea" id="RHEA-COMP:11060"/>
        <dbReference type="Rhea" id="RHEA-COMP:11061"/>
        <dbReference type="ChEBI" id="CHEBI:15378"/>
        <dbReference type="ChEBI" id="CHEBI:30013"/>
        <dbReference type="ChEBI" id="CHEBI:57692"/>
        <dbReference type="ChEBI" id="CHEBI:74257"/>
        <dbReference type="ChEBI" id="CHEBI:456215"/>
        <dbReference type="EC" id="2.7.1.180"/>
    </reaction>
</comment>
<evidence type="ECO:0000313" key="12">
    <source>
        <dbReference type="Proteomes" id="UP000610594"/>
    </source>
</evidence>
<protein>
    <recommendedName>
        <fullName evidence="3">FAD:protein FMN transferase</fullName>
        <ecNumber evidence="2">2.7.1.180</ecNumber>
    </recommendedName>
    <alternativeName>
        <fullName evidence="9">Flavin transferase</fullName>
    </alternativeName>
</protein>
<organism evidence="11 12">
    <name type="scientific">Massilia genomosp. 1</name>
    <dbReference type="NCBI Taxonomy" id="2609280"/>
    <lineage>
        <taxon>Bacteria</taxon>
        <taxon>Pseudomonadati</taxon>
        <taxon>Pseudomonadota</taxon>
        <taxon>Betaproteobacteria</taxon>
        <taxon>Burkholderiales</taxon>
        <taxon>Oxalobacteraceae</taxon>
        <taxon>Telluria group</taxon>
        <taxon>Massilia</taxon>
    </lineage>
</organism>
<dbReference type="SUPFAM" id="SSF143631">
    <property type="entry name" value="ApbE-like"/>
    <property type="match status" value="1"/>
</dbReference>